<reference evidence="2 3" key="1">
    <citation type="journal article" date="2015" name="Nature">
        <title>rRNA introns, odd ribosomes, and small enigmatic genomes across a large radiation of phyla.</title>
        <authorList>
            <person name="Brown C.T."/>
            <person name="Hug L.A."/>
            <person name="Thomas B.C."/>
            <person name="Sharon I."/>
            <person name="Castelle C.J."/>
            <person name="Singh A."/>
            <person name="Wilkins M.J."/>
            <person name="Williams K.H."/>
            <person name="Banfield J.F."/>
        </authorList>
    </citation>
    <scope>NUCLEOTIDE SEQUENCE [LARGE SCALE GENOMIC DNA]</scope>
</reference>
<dbReference type="STRING" id="1618671.UY67_C0010G0017"/>
<comment type="caution">
    <text evidence="2">The sequence shown here is derived from an EMBL/GenBank/DDBJ whole genome shotgun (WGS) entry which is preliminary data.</text>
</comment>
<dbReference type="PATRIC" id="fig|1618671.3.peg.452"/>
<dbReference type="EMBL" id="LCQW01000010">
    <property type="protein sequence ID" value="KKW24128.1"/>
    <property type="molecule type" value="Genomic_DNA"/>
</dbReference>
<proteinExistence type="predicted"/>
<evidence type="ECO:0000313" key="2">
    <source>
        <dbReference type="EMBL" id="KKW24128.1"/>
    </source>
</evidence>
<dbReference type="Gene3D" id="1.20.58.130">
    <property type="match status" value="1"/>
</dbReference>
<evidence type="ECO:0000313" key="3">
    <source>
        <dbReference type="Proteomes" id="UP000034273"/>
    </source>
</evidence>
<feature type="coiled-coil region" evidence="1">
    <location>
        <begin position="21"/>
        <end position="73"/>
    </location>
</feature>
<dbReference type="AlphaFoldDB" id="A0A0G1WZ52"/>
<sequence length="110" mass="12540">MAPKKTTLNEIGEMVAHVVKHMATKDDITDLRNEIKGVRNELKSDIIKLQEQVAGIEQELKEIRLDLEDIRKKVENITGYRKEIDHAFERIAAIEKHLGIDKKTIPASQG</sequence>
<evidence type="ECO:0000256" key="1">
    <source>
        <dbReference type="SAM" id="Coils"/>
    </source>
</evidence>
<name>A0A0G1WZ52_9BACT</name>
<accession>A0A0G1WZ52</accession>
<dbReference type="Proteomes" id="UP000034273">
    <property type="component" value="Unassembled WGS sequence"/>
</dbReference>
<keyword evidence="1" id="KW-0175">Coiled coil</keyword>
<gene>
    <name evidence="2" type="ORF">UY67_C0010G0017</name>
</gene>
<protein>
    <submittedName>
        <fullName evidence="2">BdrC1-like protein</fullName>
    </submittedName>
</protein>
<organism evidence="2 3">
    <name type="scientific">Candidatus Kaiserbacteria bacterium GW2011_GWA2_52_12</name>
    <dbReference type="NCBI Taxonomy" id="1618671"/>
    <lineage>
        <taxon>Bacteria</taxon>
        <taxon>Candidatus Kaiseribacteriota</taxon>
    </lineage>
</organism>